<dbReference type="GO" id="GO:0005829">
    <property type="term" value="C:cytosol"/>
    <property type="evidence" value="ECO:0007669"/>
    <property type="project" value="TreeGrafter"/>
</dbReference>
<dbReference type="RefSeq" id="WP_094824855.1">
    <property type="nucleotide sequence ID" value="NZ_NEVL01000001.1"/>
</dbReference>
<evidence type="ECO:0000256" key="2">
    <source>
        <dbReference type="HAMAP-Rule" id="MF_00758"/>
    </source>
</evidence>
<dbReference type="InterPro" id="IPR003774">
    <property type="entry name" value="AlgH-like"/>
</dbReference>
<dbReference type="PANTHER" id="PTHR30327:SF1">
    <property type="entry name" value="UPF0301 PROTEIN YQGE"/>
    <property type="match status" value="1"/>
</dbReference>
<comment type="caution">
    <text evidence="3">The sequence shown here is derived from an EMBL/GenBank/DDBJ whole genome shotgun (WGS) entry which is preliminary data.</text>
</comment>
<protein>
    <recommendedName>
        <fullName evidence="2">UPF0301 protein CEG14_02990</fullName>
    </recommendedName>
</protein>
<reference evidence="3 4" key="1">
    <citation type="submission" date="2017-05" db="EMBL/GenBank/DDBJ databases">
        <title>Complete and WGS of Bordetella genogroups.</title>
        <authorList>
            <person name="Spilker T."/>
            <person name="LiPuma J."/>
        </authorList>
    </citation>
    <scope>NUCLEOTIDE SEQUENCE [LARGE SCALE GENOMIC DNA]</scope>
    <source>
        <strain evidence="3 4">AU17610</strain>
    </source>
</reference>
<name>A0A261SV33_9BORD</name>
<gene>
    <name evidence="3" type="ORF">CEG14_02990</name>
</gene>
<evidence type="ECO:0000256" key="1">
    <source>
        <dbReference type="ARBA" id="ARBA00009600"/>
    </source>
</evidence>
<dbReference type="OrthoDB" id="9807486at2"/>
<dbReference type="SUPFAM" id="SSF143456">
    <property type="entry name" value="VC0467-like"/>
    <property type="match status" value="1"/>
</dbReference>
<dbReference type="Gene3D" id="3.40.1740.10">
    <property type="entry name" value="VC0467-like"/>
    <property type="match status" value="1"/>
</dbReference>
<dbReference type="AlphaFoldDB" id="A0A261SV33"/>
<dbReference type="NCBIfam" id="NF001267">
    <property type="entry name" value="PRK00228.1-2"/>
    <property type="match status" value="1"/>
</dbReference>
<organism evidence="3 4">
    <name type="scientific">Bordetella genomosp. 1</name>
    <dbReference type="NCBI Taxonomy" id="1395607"/>
    <lineage>
        <taxon>Bacteria</taxon>
        <taxon>Pseudomonadati</taxon>
        <taxon>Pseudomonadota</taxon>
        <taxon>Betaproteobacteria</taxon>
        <taxon>Burkholderiales</taxon>
        <taxon>Alcaligenaceae</taxon>
        <taxon>Bordetella</taxon>
    </lineage>
</organism>
<evidence type="ECO:0000313" key="3">
    <source>
        <dbReference type="EMBL" id="OZI40740.1"/>
    </source>
</evidence>
<sequence>MTEHTRSESDADDAAALAADFSNQFLLAMPGMVEGALAGTVIFVCEHTPRGTLGLVINRPTDLTLGSLFERIDLTLEIGPVSDDLVFFGGPVQTDRGFVLHAPAGDYTSSIRLGEIALTTSRDVLQAVADGNGPQRMLVTLGYAGWGAGQLESEMAQNAWLSVDADASIIFDTPVDERYPAALKLLGIDPVMLAGDAGHA</sequence>
<dbReference type="EMBL" id="NEVL01000001">
    <property type="protein sequence ID" value="OZI40740.1"/>
    <property type="molecule type" value="Genomic_DNA"/>
</dbReference>
<proteinExistence type="inferred from homology"/>
<dbReference type="Pfam" id="PF02622">
    <property type="entry name" value="DUF179"/>
    <property type="match status" value="1"/>
</dbReference>
<dbReference type="HAMAP" id="MF_00758">
    <property type="entry name" value="UPF0301"/>
    <property type="match status" value="1"/>
</dbReference>
<dbReference type="PANTHER" id="PTHR30327">
    <property type="entry name" value="UNCHARACTERIZED PROTEIN YQGE"/>
    <property type="match status" value="1"/>
</dbReference>
<dbReference type="Proteomes" id="UP000217005">
    <property type="component" value="Unassembled WGS sequence"/>
</dbReference>
<dbReference type="NCBIfam" id="NF001266">
    <property type="entry name" value="PRK00228.1-1"/>
    <property type="match status" value="1"/>
</dbReference>
<comment type="similarity">
    <text evidence="1 2">Belongs to the UPF0301 (AlgH) family.</text>
</comment>
<accession>A0A261SV33</accession>
<evidence type="ECO:0000313" key="4">
    <source>
        <dbReference type="Proteomes" id="UP000217005"/>
    </source>
</evidence>